<gene>
    <name evidence="2" type="ORF">ACFSQT_21090</name>
</gene>
<keyword evidence="1" id="KW-0472">Membrane</keyword>
<feature type="transmembrane region" description="Helical" evidence="1">
    <location>
        <begin position="986"/>
        <end position="1012"/>
    </location>
</feature>
<dbReference type="SUPFAM" id="SSF82714">
    <property type="entry name" value="Multidrug efflux transporter AcrB TolC docking domain, DN and DC subdomains"/>
    <property type="match status" value="2"/>
</dbReference>
<dbReference type="Gene3D" id="1.20.1640.10">
    <property type="entry name" value="Multidrug efflux transporter AcrB transmembrane domain"/>
    <property type="match status" value="2"/>
</dbReference>
<dbReference type="Proteomes" id="UP001597349">
    <property type="component" value="Unassembled WGS sequence"/>
</dbReference>
<feature type="transmembrane region" description="Helical" evidence="1">
    <location>
        <begin position="12"/>
        <end position="32"/>
    </location>
</feature>
<feature type="transmembrane region" description="Helical" evidence="1">
    <location>
        <begin position="463"/>
        <end position="490"/>
    </location>
</feature>
<dbReference type="PANTHER" id="PTHR32063:SF21">
    <property type="entry name" value="MULTIDRUG RESISTANCE PROTEIN MDTB"/>
    <property type="match status" value="1"/>
</dbReference>
<dbReference type="PRINTS" id="PR00702">
    <property type="entry name" value="ACRIFLAVINRP"/>
</dbReference>
<dbReference type="Gene3D" id="3.30.70.1320">
    <property type="entry name" value="Multidrug efflux transporter AcrB pore domain like"/>
    <property type="match status" value="1"/>
</dbReference>
<feature type="transmembrane region" description="Helical" evidence="1">
    <location>
        <begin position="953"/>
        <end position="974"/>
    </location>
</feature>
<keyword evidence="1" id="KW-0812">Transmembrane</keyword>
<keyword evidence="1" id="KW-1133">Transmembrane helix</keyword>
<dbReference type="SUPFAM" id="SSF82693">
    <property type="entry name" value="Multidrug efflux transporter AcrB pore domain, PN1, PN2, PC1 and PC2 subdomains"/>
    <property type="match status" value="3"/>
</dbReference>
<dbReference type="EMBL" id="JBHUGY010000031">
    <property type="protein sequence ID" value="MFD2055464.1"/>
    <property type="molecule type" value="Genomic_DNA"/>
</dbReference>
<sequence>MNVSAPFIHRPIATGLLMVGLLLGGLATYRLLPVASLPNVNFPTIQVSAQLPGADPETMASSVATPLEQQISQLPGVTQLSSTSALGSTQLTVQFDLSRSVDSAAVDVLSAINAASPDLPLGIPYPPTIRKVNPADTPILVLALTSDTLPLTTVDAYAENILLPKISQISGVGLVGIGGQQKPAIRVQVNPQAAAARGIGLEDIRNVLGEANVDIAKGTLNSPRQTFTLNTNDQLLKPDAYNDIVVAYRNGSPVRIRDIGTAIDGPENHFVAGWFDKKPAILLAIRRLPGANVIETVGRIQALLPQLQASIPPGIKVSVVSDRTQTIRASVADVQFTLILTVALVVMVIFLFLRNFWATIIPAVTVPLSLVGTFAVLYMLGYSLDNLSLMALSIAVGFVVDDAVVVIENIVRHVEEGLTPMEAALKGSSEIGFTIISITLSLIAVFIPLFLMGGYVGELFQEFAVTVSVSLILSLLISLTLTPMMCARLLKNEANVRHGRLYNICESGFDALLGLYERGLRIVLRHTFATLLIMLGTIAVTGYLYVIIPKGFFPQQDTGLIIGVTEADQDISFPAMAERQQAVTDIVLKDPAVASVGASIGATGGSTLNRGTMYIALKPNDQRDVSADQVISRLSSQLAKTQGIALYMQAAQDITVGGRVSKTQYQYTLADADSNELNHWAQIFLDKLRAMPGIVDVATDQENAGPLLDVTVNREVASSFGILPSTIDNTLDDAFGQRIVSTMFTQLNQYHVILEVSPEFQYGPEALKDIYLNSSTGQQVPLSALVTSVTKAAPIVINHQGMFPAVTISFNLKPGAALGNAVAAIQQFERDAGKPASLATSLQGNAQAFQSALSGTPILIGVALVVIYIILGVLYESLIHPITILSTLPSAAIGALLLLMAVHMDFSVIAMIGVILLIGIVKKNGIMLVDFALEVERNEGLSPRESIYRACTIRFRPIMMTTMAAMLGGVPMMLGTGAGSEIRQPLGYTIVGGLVLSQILTLYTTPVVYLYLERLGKFLGGSRGAKNTACGTRAGRTLLRNDAAGQAMIGAARRGRFRSRCRGV</sequence>
<dbReference type="Pfam" id="PF00873">
    <property type="entry name" value="ACR_tran"/>
    <property type="match status" value="1"/>
</dbReference>
<accession>A0ABW4WGA0</accession>
<feature type="transmembrane region" description="Helical" evidence="1">
    <location>
        <begin position="334"/>
        <end position="353"/>
    </location>
</feature>
<dbReference type="Gene3D" id="3.30.2090.10">
    <property type="entry name" value="Multidrug efflux transporter AcrB TolC docking domain, DN and DC subdomains"/>
    <property type="match status" value="2"/>
</dbReference>
<protein>
    <submittedName>
        <fullName evidence="2">Efflux RND transporter permease subunit</fullName>
    </submittedName>
</protein>
<feature type="transmembrane region" description="Helical" evidence="1">
    <location>
        <begin position="431"/>
        <end position="451"/>
    </location>
</feature>
<feature type="transmembrane region" description="Helical" evidence="1">
    <location>
        <begin position="858"/>
        <end position="875"/>
    </location>
</feature>
<comment type="caution">
    <text evidence="2">The sequence shown here is derived from an EMBL/GenBank/DDBJ whole genome shotgun (WGS) entry which is preliminary data.</text>
</comment>
<dbReference type="Gene3D" id="3.30.70.1440">
    <property type="entry name" value="Multidrug efflux transporter AcrB pore domain"/>
    <property type="match status" value="1"/>
</dbReference>
<evidence type="ECO:0000313" key="2">
    <source>
        <dbReference type="EMBL" id="MFD2055464.1"/>
    </source>
</evidence>
<feature type="transmembrane region" description="Helical" evidence="1">
    <location>
        <begin position="528"/>
        <end position="548"/>
    </location>
</feature>
<evidence type="ECO:0000313" key="3">
    <source>
        <dbReference type="Proteomes" id="UP001597349"/>
    </source>
</evidence>
<dbReference type="InterPro" id="IPR001036">
    <property type="entry name" value="Acrflvin-R"/>
</dbReference>
<dbReference type="Gene3D" id="3.30.70.1430">
    <property type="entry name" value="Multidrug efflux transporter AcrB pore domain"/>
    <property type="match status" value="2"/>
</dbReference>
<dbReference type="PANTHER" id="PTHR32063">
    <property type="match status" value="1"/>
</dbReference>
<dbReference type="SUPFAM" id="SSF82866">
    <property type="entry name" value="Multidrug efflux transporter AcrB transmembrane domain"/>
    <property type="match status" value="2"/>
</dbReference>
<feature type="transmembrane region" description="Helical" evidence="1">
    <location>
        <begin position="908"/>
        <end position="933"/>
    </location>
</feature>
<evidence type="ECO:0000256" key="1">
    <source>
        <dbReference type="SAM" id="Phobius"/>
    </source>
</evidence>
<proteinExistence type="predicted"/>
<feature type="transmembrane region" description="Helical" evidence="1">
    <location>
        <begin position="360"/>
        <end position="381"/>
    </location>
</feature>
<reference evidence="3" key="1">
    <citation type="journal article" date="2019" name="Int. J. Syst. Evol. Microbiol.">
        <title>The Global Catalogue of Microorganisms (GCM) 10K type strain sequencing project: providing services to taxonomists for standard genome sequencing and annotation.</title>
        <authorList>
            <consortium name="The Broad Institute Genomics Platform"/>
            <consortium name="The Broad Institute Genome Sequencing Center for Infectious Disease"/>
            <person name="Wu L."/>
            <person name="Ma J."/>
        </authorList>
    </citation>
    <scope>NUCLEOTIDE SEQUENCE [LARGE SCALE GENOMIC DNA]</scope>
    <source>
        <strain evidence="3">CGMCC 1.16226</strain>
    </source>
</reference>
<name>A0ABW4WGA0_9HYPH</name>
<dbReference type="RefSeq" id="WP_379021713.1">
    <property type="nucleotide sequence ID" value="NZ_JBHUGY010000031.1"/>
</dbReference>
<dbReference type="InterPro" id="IPR027463">
    <property type="entry name" value="AcrB_DN_DC_subdom"/>
</dbReference>
<organism evidence="2 3">
    <name type="scientific">Mesorhizobium calcicola</name>
    <dbReference type="NCBI Taxonomy" id="1300310"/>
    <lineage>
        <taxon>Bacteria</taxon>
        <taxon>Pseudomonadati</taxon>
        <taxon>Pseudomonadota</taxon>
        <taxon>Alphaproteobacteria</taxon>
        <taxon>Hyphomicrobiales</taxon>
        <taxon>Phyllobacteriaceae</taxon>
        <taxon>Mesorhizobium</taxon>
    </lineage>
</organism>
<keyword evidence="3" id="KW-1185">Reference proteome</keyword>